<keyword evidence="1" id="KW-1185">Reference proteome</keyword>
<dbReference type="KEGG" id="rarg:115755041"/>
<accession>A0A8B8QUW6</accession>
<dbReference type="Proteomes" id="UP000827889">
    <property type="component" value="Chromosome 5"/>
</dbReference>
<dbReference type="RefSeq" id="XP_030550153.1">
    <property type="nucleotide sequence ID" value="XM_030694293.2"/>
</dbReference>
<proteinExistence type="predicted"/>
<protein>
    <submittedName>
        <fullName evidence="2">Uncharacterized protein LOC115755041</fullName>
    </submittedName>
</protein>
<dbReference type="AlphaFoldDB" id="A0A8B8QUW6"/>
<evidence type="ECO:0000313" key="2">
    <source>
        <dbReference type="RefSeq" id="XP_030550153.1"/>
    </source>
</evidence>
<organism evidence="1 2">
    <name type="scientific">Rhodamnia argentea</name>
    <dbReference type="NCBI Taxonomy" id="178133"/>
    <lineage>
        <taxon>Eukaryota</taxon>
        <taxon>Viridiplantae</taxon>
        <taxon>Streptophyta</taxon>
        <taxon>Embryophyta</taxon>
        <taxon>Tracheophyta</taxon>
        <taxon>Spermatophyta</taxon>
        <taxon>Magnoliopsida</taxon>
        <taxon>eudicotyledons</taxon>
        <taxon>Gunneridae</taxon>
        <taxon>Pentapetalae</taxon>
        <taxon>rosids</taxon>
        <taxon>malvids</taxon>
        <taxon>Myrtales</taxon>
        <taxon>Myrtaceae</taxon>
        <taxon>Myrtoideae</taxon>
        <taxon>Myrteae</taxon>
        <taxon>Australasian group</taxon>
        <taxon>Rhodamnia</taxon>
    </lineage>
</organism>
<name>A0A8B8QUW6_9MYRT</name>
<evidence type="ECO:0000313" key="1">
    <source>
        <dbReference type="Proteomes" id="UP000827889"/>
    </source>
</evidence>
<reference evidence="2" key="1">
    <citation type="submission" date="2025-08" db="UniProtKB">
        <authorList>
            <consortium name="RefSeq"/>
        </authorList>
    </citation>
    <scope>IDENTIFICATION</scope>
    <source>
        <tissue evidence="2">Leaf</tissue>
    </source>
</reference>
<gene>
    <name evidence="2" type="primary">LOC115755041</name>
</gene>
<dbReference type="PANTHER" id="PTHR33527">
    <property type="entry name" value="OS07G0274300 PROTEIN"/>
    <property type="match status" value="1"/>
</dbReference>
<dbReference type="GeneID" id="115755041"/>
<dbReference type="OrthoDB" id="1882251at2759"/>
<dbReference type="PANTHER" id="PTHR33527:SF28">
    <property type="entry name" value="GB|AAD43168.1"/>
    <property type="match status" value="1"/>
</dbReference>
<sequence length="360" mass="41225">MAASPLPPHLRVLLRGVSLDEFCRFYRADRRVYSRLVVNLNRDLNLSVHVMALWMWLETAGRDRTHIANLVGWPDSVLNTLADEAVECLICMHRDEFRSPPGSREMCFTQNLTNREIGLEFFHKHRAVILEEMTILIDEVCVVAFYDIMQKVALSKARASYATAKSSKFAKPSERRYGYGDQSVYLISPVPYRGTGVGSPNVPSSFVPVFKKGGFLDLLFSEIFEQEAQMWDDDYFLGTGKTVDSRIQHDTEVAPDERTIFLTFSKGYPIPEKEVREYFTRRFGNFIEELHLQEVPPEEQALYARLVVRPASIIGSILNGKSKAKFTINGKHVWARRYVRKNFKPPSMTTHEVPSPPTQP</sequence>